<gene>
    <name evidence="11" type="primary">MBD2_2</name>
    <name evidence="11" type="ORF">c1_g3_i4</name>
</gene>
<dbReference type="CDD" id="cd01396">
    <property type="entry name" value="MeCP2_MBD"/>
    <property type="match status" value="1"/>
</dbReference>
<evidence type="ECO:0000256" key="4">
    <source>
        <dbReference type="ARBA" id="ARBA00022553"/>
    </source>
</evidence>
<dbReference type="InterPro" id="IPR032343">
    <property type="entry name" value="MBD2/MBD3_p55-bd"/>
</dbReference>
<comment type="subcellular location">
    <subcellularLocation>
        <location evidence="2">Chromosome</location>
    </subcellularLocation>
    <subcellularLocation>
        <location evidence="1">Nucleus</location>
    </subcellularLocation>
</comment>
<evidence type="ECO:0000259" key="10">
    <source>
        <dbReference type="PROSITE" id="PS50982"/>
    </source>
</evidence>
<evidence type="ECO:0000256" key="3">
    <source>
        <dbReference type="ARBA" id="ARBA00022454"/>
    </source>
</evidence>
<feature type="domain" description="MBD" evidence="10">
    <location>
        <begin position="7"/>
        <end position="75"/>
    </location>
</feature>
<dbReference type="GO" id="GO:0000118">
    <property type="term" value="C:histone deacetylase complex"/>
    <property type="evidence" value="ECO:0007669"/>
    <property type="project" value="UniProtKB-ARBA"/>
</dbReference>
<name>A0A0K8VNE6_BACLA</name>
<keyword evidence="4" id="KW-0597">Phosphoprotein</keyword>
<sequence>MNSSITIERKRIDCNSLPKGWQREEVLRKSGISAGKVDVYYYSPTGKKIESKPQLARCLGDAIDIGAFDFQSGKFVRHMPPPSISLFRCSSTSNHSSGTSGGSSGNDNTSMPPPPPQYSGGNTLSLSVCSSPNSSQSTIINANILQPLMSTTTSHTLKRKFKAQSPSQSQIQNQSQTHQLQGMHSNVISSGCAPSSACGAATTSAANSRQQLEFSRTPRTDASLVPPIRQTASIFKQPVTVIRNHEHTKVRNDNTKQASGQEKPKQMFWEKRLEGLRACHPTGEEFDDIVLPKSIRTIGPNVNEQTVLQSLATALHVLNVPVMGQASTKTEMNKNATAFLNPEQPLMQAVLVSDDDIRRQEDRVNVARKKLQDALKA</sequence>
<dbReference type="InterPro" id="IPR001739">
    <property type="entry name" value="Methyl_CpG_DNA-bd"/>
</dbReference>
<dbReference type="FunFam" id="3.30.890.10:FF:000003">
    <property type="entry name" value="methyl-CpG-binding domain protein 2"/>
    <property type="match status" value="1"/>
</dbReference>
<dbReference type="InterPro" id="IPR025884">
    <property type="entry name" value="MeCpG-bd_2/3_C_dom"/>
</dbReference>
<dbReference type="Gene3D" id="3.30.890.10">
    <property type="entry name" value="Methyl-cpg-binding Protein 2, Chain A"/>
    <property type="match status" value="1"/>
</dbReference>
<dbReference type="Pfam" id="PF01429">
    <property type="entry name" value="MBD"/>
    <property type="match status" value="1"/>
</dbReference>
<dbReference type="PANTHER" id="PTHR12396">
    <property type="entry name" value="METHYL-CPG BINDING PROTEIN, MBD"/>
    <property type="match status" value="1"/>
</dbReference>
<evidence type="ECO:0000256" key="8">
    <source>
        <dbReference type="ARBA" id="ARBA00023242"/>
    </source>
</evidence>
<dbReference type="PANTHER" id="PTHR12396:SF0">
    <property type="entry name" value="METHYL-CPG BINDING DOMAIN PROTEIN-LIKE, ISOFORM C"/>
    <property type="match status" value="1"/>
</dbReference>
<dbReference type="InterPro" id="IPR016177">
    <property type="entry name" value="DNA-bd_dom_sf"/>
</dbReference>
<evidence type="ECO:0000256" key="6">
    <source>
        <dbReference type="ARBA" id="ARBA00023125"/>
    </source>
</evidence>
<evidence type="ECO:0000256" key="9">
    <source>
        <dbReference type="SAM" id="MobiDB-lite"/>
    </source>
</evidence>
<organism evidence="11">
    <name type="scientific">Bactrocera latifrons</name>
    <name type="common">Malaysian fruit fly</name>
    <name type="synonym">Chaetodacus latifrons</name>
    <dbReference type="NCBI Taxonomy" id="174628"/>
    <lineage>
        <taxon>Eukaryota</taxon>
        <taxon>Metazoa</taxon>
        <taxon>Ecdysozoa</taxon>
        <taxon>Arthropoda</taxon>
        <taxon>Hexapoda</taxon>
        <taxon>Insecta</taxon>
        <taxon>Pterygota</taxon>
        <taxon>Neoptera</taxon>
        <taxon>Endopterygota</taxon>
        <taxon>Diptera</taxon>
        <taxon>Brachycera</taxon>
        <taxon>Muscomorpha</taxon>
        <taxon>Tephritoidea</taxon>
        <taxon>Tephritidae</taxon>
        <taxon>Bactrocera</taxon>
        <taxon>Bactrocera</taxon>
    </lineage>
</organism>
<evidence type="ECO:0000256" key="2">
    <source>
        <dbReference type="ARBA" id="ARBA00004286"/>
    </source>
</evidence>
<dbReference type="SMART" id="SM00391">
    <property type="entry name" value="MBD"/>
    <property type="match status" value="1"/>
</dbReference>
<proteinExistence type="predicted"/>
<feature type="compositionally biased region" description="Low complexity" evidence="9">
    <location>
        <begin position="189"/>
        <end position="200"/>
    </location>
</feature>
<dbReference type="PROSITE" id="PS50982">
    <property type="entry name" value="MBD"/>
    <property type="match status" value="1"/>
</dbReference>
<keyword evidence="3" id="KW-0158">Chromosome</keyword>
<feature type="region of interest" description="Disordered" evidence="9">
    <location>
        <begin position="87"/>
        <end position="129"/>
    </location>
</feature>
<dbReference type="SUPFAM" id="SSF54171">
    <property type="entry name" value="DNA-binding domain"/>
    <property type="match status" value="1"/>
</dbReference>
<feature type="compositionally biased region" description="Low complexity" evidence="9">
    <location>
        <begin position="164"/>
        <end position="181"/>
    </location>
</feature>
<dbReference type="GO" id="GO:0008327">
    <property type="term" value="F:methyl-CpG binding"/>
    <property type="evidence" value="ECO:0007669"/>
    <property type="project" value="TreeGrafter"/>
</dbReference>
<dbReference type="OrthoDB" id="10072024at2759"/>
<dbReference type="Pfam" id="PF16564">
    <property type="entry name" value="MBDa"/>
    <property type="match status" value="1"/>
</dbReference>
<keyword evidence="6" id="KW-0238">DNA-binding</keyword>
<evidence type="ECO:0000256" key="7">
    <source>
        <dbReference type="ARBA" id="ARBA00023163"/>
    </source>
</evidence>
<dbReference type="GO" id="GO:0000785">
    <property type="term" value="C:chromatin"/>
    <property type="evidence" value="ECO:0007669"/>
    <property type="project" value="UniProtKB-ARBA"/>
</dbReference>
<reference evidence="11" key="1">
    <citation type="submission" date="2015-06" db="EMBL/GenBank/DDBJ databases">
        <authorList>
            <person name="Hoefler B.C."/>
            <person name="Straight P.D."/>
        </authorList>
    </citation>
    <scope>NUCLEOTIDE SEQUENCE</scope>
</reference>
<keyword evidence="8" id="KW-0539">Nucleus</keyword>
<accession>A0A0K8VNE6</accession>
<evidence type="ECO:0000256" key="1">
    <source>
        <dbReference type="ARBA" id="ARBA00004123"/>
    </source>
</evidence>
<keyword evidence="7" id="KW-0804">Transcription</keyword>
<keyword evidence="5" id="KW-0805">Transcription regulation</keyword>
<feature type="region of interest" description="Disordered" evidence="9">
    <location>
        <begin position="162"/>
        <end position="200"/>
    </location>
</feature>
<dbReference type="GO" id="GO:0000122">
    <property type="term" value="P:negative regulation of transcription by RNA polymerase II"/>
    <property type="evidence" value="ECO:0007669"/>
    <property type="project" value="TreeGrafter"/>
</dbReference>
<dbReference type="AlphaFoldDB" id="A0A0K8VNE6"/>
<dbReference type="EMBL" id="GDHF01011946">
    <property type="protein sequence ID" value="JAI40368.1"/>
    <property type="molecule type" value="Transcribed_RNA"/>
</dbReference>
<dbReference type="Pfam" id="PF14048">
    <property type="entry name" value="MBD_C"/>
    <property type="match status" value="1"/>
</dbReference>
<protein>
    <submittedName>
        <fullName evidence="11">Methyl-CpG-binding domain protein 2</fullName>
    </submittedName>
</protein>
<evidence type="ECO:0000313" key="11">
    <source>
        <dbReference type="EMBL" id="JAI40368.1"/>
    </source>
</evidence>
<evidence type="ECO:0000256" key="5">
    <source>
        <dbReference type="ARBA" id="ARBA00023015"/>
    </source>
</evidence>
<dbReference type="GO" id="GO:0006346">
    <property type="term" value="P:DNA methylation-dependent constitutive heterochromatin formation"/>
    <property type="evidence" value="ECO:0007669"/>
    <property type="project" value="TreeGrafter"/>
</dbReference>